<dbReference type="InParanoid" id="A0A7N2LC41"/>
<dbReference type="Proteomes" id="UP000594261">
    <property type="component" value="Chromosome 4"/>
</dbReference>
<keyword evidence="1" id="KW-0611">Plant defense</keyword>
<sequence length="182" mass="20418">MFVNNCPELVSLSEGGLPSNLCLLSITFCDKIMLGMEWGLHKLHRLSQLEIEGGCKNVESFPEEKLLPSNLNSLCISRFSNLKYLDYNGLQHLTALNSLEISSCDELQSLPEEALPSSLSLLCIKECSLLKSKLLNNKGKEWFKLAHISCIEIDDEIIKDWSEIADVSCKETDDDVNLLEEP</sequence>
<dbReference type="PANTHER" id="PTHR36766:SF70">
    <property type="entry name" value="DISEASE RESISTANCE PROTEIN RGA4"/>
    <property type="match status" value="1"/>
</dbReference>
<dbReference type="EMBL" id="LRBV02000004">
    <property type="status" value="NOT_ANNOTATED_CDS"/>
    <property type="molecule type" value="Genomic_DNA"/>
</dbReference>
<name>A0A7N2LC41_QUELO</name>
<proteinExistence type="predicted"/>
<dbReference type="Gramene" id="QL04p011783:mrna">
    <property type="protein sequence ID" value="QL04p011783:mrna:CDS:1"/>
    <property type="gene ID" value="QL04p011783"/>
</dbReference>
<reference evidence="2 3" key="1">
    <citation type="journal article" date="2016" name="G3 (Bethesda)">
        <title>First Draft Assembly and Annotation of the Genome of a California Endemic Oak Quercus lobata Nee (Fagaceae).</title>
        <authorList>
            <person name="Sork V.L."/>
            <person name="Fitz-Gibbon S.T."/>
            <person name="Puiu D."/>
            <person name="Crepeau M."/>
            <person name="Gugger P.F."/>
            <person name="Sherman R."/>
            <person name="Stevens K."/>
            <person name="Langley C.H."/>
            <person name="Pellegrini M."/>
            <person name="Salzberg S.L."/>
        </authorList>
    </citation>
    <scope>NUCLEOTIDE SEQUENCE [LARGE SCALE GENOMIC DNA]</scope>
    <source>
        <strain evidence="2 3">cv. SW786</strain>
    </source>
</reference>
<dbReference type="GO" id="GO:0006952">
    <property type="term" value="P:defense response"/>
    <property type="evidence" value="ECO:0007669"/>
    <property type="project" value="UniProtKB-KW"/>
</dbReference>
<organism evidence="2 3">
    <name type="scientific">Quercus lobata</name>
    <name type="common">Valley oak</name>
    <dbReference type="NCBI Taxonomy" id="97700"/>
    <lineage>
        <taxon>Eukaryota</taxon>
        <taxon>Viridiplantae</taxon>
        <taxon>Streptophyta</taxon>
        <taxon>Embryophyta</taxon>
        <taxon>Tracheophyta</taxon>
        <taxon>Spermatophyta</taxon>
        <taxon>Magnoliopsida</taxon>
        <taxon>eudicotyledons</taxon>
        <taxon>Gunneridae</taxon>
        <taxon>Pentapetalae</taxon>
        <taxon>rosids</taxon>
        <taxon>fabids</taxon>
        <taxon>Fagales</taxon>
        <taxon>Fagaceae</taxon>
        <taxon>Quercus</taxon>
    </lineage>
</organism>
<evidence type="ECO:0000256" key="1">
    <source>
        <dbReference type="ARBA" id="ARBA00022821"/>
    </source>
</evidence>
<evidence type="ECO:0008006" key="4">
    <source>
        <dbReference type="Google" id="ProtNLM"/>
    </source>
</evidence>
<dbReference type="OMA" id="TSFTHEG"/>
<dbReference type="Gene3D" id="3.80.10.10">
    <property type="entry name" value="Ribonuclease Inhibitor"/>
    <property type="match status" value="1"/>
</dbReference>
<dbReference type="EnsemblPlants" id="QL04p011783:mrna">
    <property type="protein sequence ID" value="QL04p011783:mrna:CDS:1"/>
    <property type="gene ID" value="QL04p011783"/>
</dbReference>
<dbReference type="InterPro" id="IPR032675">
    <property type="entry name" value="LRR_dom_sf"/>
</dbReference>
<evidence type="ECO:0000313" key="3">
    <source>
        <dbReference type="Proteomes" id="UP000594261"/>
    </source>
</evidence>
<dbReference type="PANTHER" id="PTHR36766">
    <property type="entry name" value="PLANT BROAD-SPECTRUM MILDEW RESISTANCE PROTEIN RPW8"/>
    <property type="match status" value="1"/>
</dbReference>
<reference evidence="2" key="2">
    <citation type="submission" date="2021-01" db="UniProtKB">
        <authorList>
            <consortium name="EnsemblPlants"/>
        </authorList>
    </citation>
    <scope>IDENTIFICATION</scope>
</reference>
<keyword evidence="3" id="KW-1185">Reference proteome</keyword>
<dbReference type="SUPFAM" id="SSF52058">
    <property type="entry name" value="L domain-like"/>
    <property type="match status" value="1"/>
</dbReference>
<protein>
    <recommendedName>
        <fullName evidence="4">CC-NBS-LRR protein</fullName>
    </recommendedName>
</protein>
<accession>A0A7N2LC41</accession>
<evidence type="ECO:0000313" key="2">
    <source>
        <dbReference type="EnsemblPlants" id="QL04p011783:mrna:CDS:1"/>
    </source>
</evidence>
<dbReference type="AlphaFoldDB" id="A0A7N2LC41"/>